<feature type="transmembrane region" description="Helical" evidence="6">
    <location>
        <begin position="423"/>
        <end position="443"/>
    </location>
</feature>
<feature type="transmembrane region" description="Helical" evidence="6">
    <location>
        <begin position="722"/>
        <end position="744"/>
    </location>
</feature>
<keyword evidence="4 6" id="KW-1133">Transmembrane helix</keyword>
<evidence type="ECO:0000256" key="2">
    <source>
        <dbReference type="ARBA" id="ARBA00022475"/>
    </source>
</evidence>
<dbReference type="Proteomes" id="UP001233535">
    <property type="component" value="Unassembled WGS sequence"/>
</dbReference>
<comment type="subcellular location">
    <subcellularLocation>
        <location evidence="1">Cell membrane</location>
        <topology evidence="1">Multi-pass membrane protein</topology>
    </subcellularLocation>
</comment>
<feature type="transmembrane region" description="Helical" evidence="6">
    <location>
        <begin position="252"/>
        <end position="271"/>
    </location>
</feature>
<keyword evidence="5 6" id="KW-0472">Membrane</keyword>
<gene>
    <name evidence="8" type="ORF">P8609_15420</name>
</gene>
<evidence type="ECO:0000313" key="9">
    <source>
        <dbReference type="Proteomes" id="UP001233535"/>
    </source>
</evidence>
<feature type="transmembrane region" description="Helical" evidence="6">
    <location>
        <begin position="370"/>
        <end position="389"/>
    </location>
</feature>
<evidence type="ECO:0000256" key="5">
    <source>
        <dbReference type="ARBA" id="ARBA00023136"/>
    </source>
</evidence>
<feature type="transmembrane region" description="Helical" evidence="6">
    <location>
        <begin position="345"/>
        <end position="364"/>
    </location>
</feature>
<evidence type="ECO:0000259" key="7">
    <source>
        <dbReference type="Pfam" id="PF03176"/>
    </source>
</evidence>
<feature type="transmembrane region" description="Helical" evidence="6">
    <location>
        <begin position="665"/>
        <end position="685"/>
    </location>
</feature>
<evidence type="ECO:0000256" key="1">
    <source>
        <dbReference type="ARBA" id="ARBA00004651"/>
    </source>
</evidence>
<keyword evidence="9" id="KW-1185">Reference proteome</keyword>
<evidence type="ECO:0000256" key="4">
    <source>
        <dbReference type="ARBA" id="ARBA00022989"/>
    </source>
</evidence>
<proteinExistence type="predicted"/>
<accession>A0ABU1CHC3</accession>
<feature type="transmembrane region" description="Helical" evidence="6">
    <location>
        <begin position="305"/>
        <end position="325"/>
    </location>
</feature>
<dbReference type="SUPFAM" id="SSF82866">
    <property type="entry name" value="Multidrug efflux transporter AcrB transmembrane domain"/>
    <property type="match status" value="2"/>
</dbReference>
<dbReference type="InterPro" id="IPR004869">
    <property type="entry name" value="MMPL_dom"/>
</dbReference>
<feature type="domain" description="Membrane transport protein MMPL" evidence="7">
    <location>
        <begin position="192"/>
        <end position="419"/>
    </location>
</feature>
<evidence type="ECO:0000256" key="3">
    <source>
        <dbReference type="ARBA" id="ARBA00022692"/>
    </source>
</evidence>
<evidence type="ECO:0000313" key="8">
    <source>
        <dbReference type="EMBL" id="MDR0184353.1"/>
    </source>
</evidence>
<feature type="transmembrane region" description="Helical" evidence="6">
    <location>
        <begin position="278"/>
        <end position="299"/>
    </location>
</feature>
<dbReference type="PANTHER" id="PTHR33406:SF13">
    <property type="entry name" value="MEMBRANE PROTEIN YDFJ"/>
    <property type="match status" value="1"/>
</dbReference>
<evidence type="ECO:0000256" key="6">
    <source>
        <dbReference type="SAM" id="Phobius"/>
    </source>
</evidence>
<feature type="transmembrane region" description="Helical" evidence="6">
    <location>
        <begin position="691"/>
        <end position="710"/>
    </location>
</feature>
<dbReference type="Pfam" id="PF03176">
    <property type="entry name" value="MMPL"/>
    <property type="match status" value="1"/>
</dbReference>
<dbReference type="RefSeq" id="WP_309263468.1">
    <property type="nucleotide sequence ID" value="NZ_JARUHG010000005.1"/>
</dbReference>
<organism evidence="8 9">
    <name type="scientific">Lysobacter arvi</name>
    <dbReference type="NCBI Taxonomy" id="3038776"/>
    <lineage>
        <taxon>Bacteria</taxon>
        <taxon>Pseudomonadati</taxon>
        <taxon>Pseudomonadota</taxon>
        <taxon>Gammaproteobacteria</taxon>
        <taxon>Lysobacterales</taxon>
        <taxon>Lysobacteraceae</taxon>
        <taxon>Lysobacter</taxon>
    </lineage>
</organism>
<sequence length="780" mass="82838">MSATRRLALALLWLALLALLALFVAPRVQLSGDLRKFMPAPQTPAQKLLIDELGEGPGSRLLLVSLSGEAPQILAAQSQALRERLLAMRIGVDAPFKLVANGADLGLDAIPPRLRPYRYLLSPTLDAQRFDTAFLRGELDARVQDLGSPAAAMIEPLLPSDPTLETLKLAQAWQPANAPQRLHGVWFDRAGREALLAVETHAAGFDPEGQQVAVDAIHAAFDALGANTKTRLTLTGPGAFSVEIGSRTAREASLIGTLDSLVFVLLLWVAYRSWKAPLLGGLPLASAGLAGLGAVALAFDGVHGITVAFGFTLIGVVQDYPIHLFSHQRAGVSPWASARALWPTLGTGVASTCIAYATFLVSGVDGLQQLAVFTVVGLATAALATRFLLPALIDPSPRDAADSRWLARCWNALARWPRMNARAACIVVAVAAAVVALAPGAFWQNDLARLTPVPPAALARDAQLRAELGAPDVRYVIALSARDAERALQGSERMLVALEALRAQGALDGFDLAARYLPSAAMQRARQARLPSDDALRRALREAMAGGAFNDDAFEAFVRDVATARRATPLTTPDLAGTPLAASVEGLLLQREGHATALVALSGLRDPQAVARVAERHGAQLLDLKQASESLVAQYRERVLWALALAAVLLAAAVWFALRSPRRVLRVLAPMALTTLLILAVLRGIGVELNLFHLVSLILAAGLGLDYALFFDHAGDDRAEQLRTLHAVIVCSLTTLLVFALLALSSIPVLRAIGGTVALGVVFNFVLSLLIVRAPVKERA</sequence>
<protein>
    <submittedName>
        <fullName evidence="8">MMPL family transporter</fullName>
    </submittedName>
</protein>
<dbReference type="PANTHER" id="PTHR33406">
    <property type="entry name" value="MEMBRANE PROTEIN MJ1562-RELATED"/>
    <property type="match status" value="1"/>
</dbReference>
<dbReference type="EMBL" id="JARUHG010000005">
    <property type="protein sequence ID" value="MDR0184353.1"/>
    <property type="molecule type" value="Genomic_DNA"/>
</dbReference>
<comment type="caution">
    <text evidence="8">The sequence shown here is derived from an EMBL/GenBank/DDBJ whole genome shotgun (WGS) entry which is preliminary data.</text>
</comment>
<name>A0ABU1CHC3_9GAMM</name>
<feature type="transmembrane region" description="Helical" evidence="6">
    <location>
        <begin position="639"/>
        <end position="658"/>
    </location>
</feature>
<feature type="transmembrane region" description="Helical" evidence="6">
    <location>
        <begin position="750"/>
        <end position="772"/>
    </location>
</feature>
<dbReference type="Gene3D" id="1.20.1640.10">
    <property type="entry name" value="Multidrug efflux transporter AcrB transmembrane domain"/>
    <property type="match status" value="2"/>
</dbReference>
<dbReference type="InterPro" id="IPR050545">
    <property type="entry name" value="Mycobact_MmpL"/>
</dbReference>
<keyword evidence="2" id="KW-1003">Cell membrane</keyword>
<keyword evidence="3 6" id="KW-0812">Transmembrane</keyword>
<reference evidence="8 9" key="1">
    <citation type="submission" date="2023-04" db="EMBL/GenBank/DDBJ databases">
        <title>Lysobacter sp. strain UC isolated from soil sample.</title>
        <authorList>
            <person name="Choksket S."/>
            <person name="Harshvardhan F."/>
            <person name="Rana R."/>
            <person name="Patil P.B."/>
            <person name="Korpole S."/>
        </authorList>
    </citation>
    <scope>NUCLEOTIDE SEQUENCE [LARGE SCALE GENOMIC DNA]</scope>
    <source>
        <strain evidence="8 9">UC</strain>
    </source>
</reference>